<evidence type="ECO:0000256" key="6">
    <source>
        <dbReference type="SAM" id="MobiDB-lite"/>
    </source>
</evidence>
<evidence type="ECO:0000256" key="5">
    <source>
        <dbReference type="ARBA" id="ARBA00023098"/>
    </source>
</evidence>
<keyword evidence="4" id="KW-0949">S-adenosyl-L-methionine</keyword>
<comment type="caution">
    <text evidence="7">The sequence shown here is derived from an EMBL/GenBank/DDBJ whole genome shotgun (WGS) entry which is preliminary data.</text>
</comment>
<name>A0ABX3RWY2_MYCAL</name>
<dbReference type="GO" id="GO:0008168">
    <property type="term" value="F:methyltransferase activity"/>
    <property type="evidence" value="ECO:0007669"/>
    <property type="project" value="UniProtKB-KW"/>
</dbReference>
<gene>
    <name evidence="7" type="ORF">BST10_03580</name>
</gene>
<evidence type="ECO:0000256" key="2">
    <source>
        <dbReference type="ARBA" id="ARBA00022603"/>
    </source>
</evidence>
<dbReference type="SUPFAM" id="SSF53335">
    <property type="entry name" value="S-adenosyl-L-methionine-dependent methyltransferases"/>
    <property type="match status" value="1"/>
</dbReference>
<evidence type="ECO:0000256" key="1">
    <source>
        <dbReference type="ARBA" id="ARBA00010815"/>
    </source>
</evidence>
<evidence type="ECO:0000313" key="7">
    <source>
        <dbReference type="EMBL" id="OQZ98695.1"/>
    </source>
</evidence>
<sequence length="324" mass="36857">MHRPDLRSRPAGPTVADSTNAGSSAQSKWLSKSAAQTRGSDKDEVQFHYDISNDFFKLWQDPSQTYSCAYFERDDMTLQEAQRAKVDLSLGKLGLKPGMTLLDIGCGWGSTIMRAVEKYDVNVIGLTLSENQKQHIEANLFAKSTSKRRMEVRLQPWEEFDGQVDRIVSIGAFEHFGFNNYDDYFKNTFNWMPDDGVMLLHSIIIPSDDEIRAKKLPLTMSRVRFIKFIMDEIYPGGRLPLAAQVTEHARNAGYSITREQHLQPHYVRTLDTWAANLEANKDEAIAITSDAVYQRFHKYLTGCADLFRQGYTDVVQFTCEKAAA</sequence>
<dbReference type="InterPro" id="IPR003333">
    <property type="entry name" value="CMAS"/>
</dbReference>
<dbReference type="Proteomes" id="UP000192693">
    <property type="component" value="Unassembled WGS sequence"/>
</dbReference>
<comment type="similarity">
    <text evidence="1">Belongs to the CFA/CMAS family.</text>
</comment>
<dbReference type="GO" id="GO:0032259">
    <property type="term" value="P:methylation"/>
    <property type="evidence" value="ECO:0007669"/>
    <property type="project" value="UniProtKB-KW"/>
</dbReference>
<keyword evidence="5" id="KW-0443">Lipid metabolism</keyword>
<keyword evidence="3" id="KW-0808">Transferase</keyword>
<dbReference type="PANTHER" id="PTHR43667">
    <property type="entry name" value="CYCLOPROPANE-FATTY-ACYL-PHOSPHOLIPID SYNTHASE"/>
    <property type="match status" value="1"/>
</dbReference>
<dbReference type="PANTHER" id="PTHR43667:SF1">
    <property type="entry name" value="CYCLOPROPANE-FATTY-ACYL-PHOSPHOLIPID SYNTHASE"/>
    <property type="match status" value="1"/>
</dbReference>
<evidence type="ECO:0000256" key="3">
    <source>
        <dbReference type="ARBA" id="ARBA00022679"/>
    </source>
</evidence>
<dbReference type="Pfam" id="PF02353">
    <property type="entry name" value="CMAS"/>
    <property type="match status" value="1"/>
</dbReference>
<dbReference type="Gene3D" id="3.40.50.150">
    <property type="entry name" value="Vaccinia Virus protein VP39"/>
    <property type="match status" value="1"/>
</dbReference>
<dbReference type="PIRSF" id="PIRSF003085">
    <property type="entry name" value="CMAS"/>
    <property type="match status" value="1"/>
</dbReference>
<proteinExistence type="inferred from homology"/>
<evidence type="ECO:0000256" key="4">
    <source>
        <dbReference type="ARBA" id="ARBA00022691"/>
    </source>
</evidence>
<reference evidence="7 8" key="1">
    <citation type="submission" date="2016-12" db="EMBL/GenBank/DDBJ databases">
        <title>The new phylogeny of genus Mycobacterium.</title>
        <authorList>
            <person name="Tortoli E."/>
            <person name="Trovato A."/>
            <person name="Cirillo D.M."/>
        </authorList>
    </citation>
    <scope>NUCLEOTIDE SEQUENCE [LARGE SCALE GENOMIC DNA]</scope>
    <source>
        <strain evidence="7 8">DSM 45454</strain>
    </source>
</reference>
<keyword evidence="2 7" id="KW-0489">Methyltransferase</keyword>
<feature type="compositionally biased region" description="Polar residues" evidence="6">
    <location>
        <begin position="16"/>
        <end position="38"/>
    </location>
</feature>
<dbReference type="InterPro" id="IPR050723">
    <property type="entry name" value="CFA/CMAS"/>
</dbReference>
<dbReference type="CDD" id="cd02440">
    <property type="entry name" value="AdoMet_MTases"/>
    <property type="match status" value="1"/>
</dbReference>
<protein>
    <submittedName>
        <fullName evidence="7">SAM-dependent methyltransferase</fullName>
    </submittedName>
</protein>
<dbReference type="EMBL" id="MVHC01000003">
    <property type="protein sequence ID" value="OQZ98695.1"/>
    <property type="molecule type" value="Genomic_DNA"/>
</dbReference>
<dbReference type="NCBIfam" id="NF040660">
    <property type="entry name" value="mycolic_MTase"/>
    <property type="match status" value="1"/>
</dbReference>
<evidence type="ECO:0000313" key="8">
    <source>
        <dbReference type="Proteomes" id="UP000192693"/>
    </source>
</evidence>
<keyword evidence="8" id="KW-1185">Reference proteome</keyword>
<feature type="region of interest" description="Disordered" evidence="6">
    <location>
        <begin position="1"/>
        <end position="38"/>
    </location>
</feature>
<dbReference type="InterPro" id="IPR047672">
    <property type="entry name" value="CMAS_actinobact"/>
</dbReference>
<organism evidence="7 8">
    <name type="scientific">Mycolicibacter algericus DSM 45454</name>
    <dbReference type="NCBI Taxonomy" id="723879"/>
    <lineage>
        <taxon>Bacteria</taxon>
        <taxon>Bacillati</taxon>
        <taxon>Actinomycetota</taxon>
        <taxon>Actinomycetes</taxon>
        <taxon>Mycobacteriales</taxon>
        <taxon>Mycobacteriaceae</taxon>
        <taxon>Mycolicibacter</taxon>
    </lineage>
</organism>
<dbReference type="InterPro" id="IPR029063">
    <property type="entry name" value="SAM-dependent_MTases_sf"/>
</dbReference>
<accession>A0ABX3RWY2</accession>